<evidence type="ECO:0000313" key="9">
    <source>
        <dbReference type="EMBL" id="VDK87831.1"/>
    </source>
</evidence>
<protein>
    <submittedName>
        <fullName evidence="9">Uncharacterized protein</fullName>
    </submittedName>
</protein>
<evidence type="ECO:0000256" key="4">
    <source>
        <dbReference type="ARBA" id="ARBA00022833"/>
    </source>
</evidence>
<sequence>MGKDEKWEGKDVDEWMDDSYASPLPLQRATIICAKSAAIERPVSITAFLHAKVARGFFAVPFSRKFNIVRARKVNNVSLLGTTVIDVSIAGYKNVSKLECRGKFPFGLLFLTQRICMGLSSFSAVRFGRVPKHEKVRMAEELARVTARTLTDAIKNALADSDSVLESCFTGFLHLIDSVKKILDKPPAQTACPVGRVNAHHAIKAAYDFSQSIPGFSMLHHQDRVQLLRGTLFQTVVLAMLSSFNSYKTLLTLQSPTGQHVHQYFYSPLNVFLQKFNTLKLTNQQVALIGAAGMCVSDKPLIHHPELVAFIHNRLADLFQETFPEDCRAAAPQLLHTVLYELRMQNAVHQQSLEAITIWPTCCSSSSSVASNSDDSTLSNAIRTDTELLVLGNCGFTQGQQQLEQSLQELISPLSVENQPHDDADKGYARASCTQNTCSLQLQLTNRIQPSIVETHRSVASLLNQPPILPIAVAAIRNSAAQNCRQSAVLYPSAASILRSTALHDMKISNDVMEPVDEEPLDLSMHCGILNRPLSFYSLFILYYYSYPLQISRYVD</sequence>
<keyword evidence="10" id="KW-1185">Reference proteome</keyword>
<dbReference type="GO" id="GO:0000122">
    <property type="term" value="P:negative regulation of transcription by RNA polymerase II"/>
    <property type="evidence" value="ECO:0007669"/>
    <property type="project" value="TreeGrafter"/>
</dbReference>
<dbReference type="GO" id="GO:0008270">
    <property type="term" value="F:zinc ion binding"/>
    <property type="evidence" value="ECO:0007669"/>
    <property type="project" value="UniProtKB-KW"/>
</dbReference>
<dbReference type="OMA" id="LEAITIW"/>
<dbReference type="GO" id="GO:0000978">
    <property type="term" value="F:RNA polymerase II cis-regulatory region sequence-specific DNA binding"/>
    <property type="evidence" value="ECO:0007669"/>
    <property type="project" value="TreeGrafter"/>
</dbReference>
<dbReference type="GO" id="GO:0009755">
    <property type="term" value="P:hormone-mediated signaling pathway"/>
    <property type="evidence" value="ECO:0007669"/>
    <property type="project" value="TreeGrafter"/>
</dbReference>
<organism evidence="9 10">
    <name type="scientific">Litomosoides sigmodontis</name>
    <name type="common">Filarial nematode worm</name>
    <dbReference type="NCBI Taxonomy" id="42156"/>
    <lineage>
        <taxon>Eukaryota</taxon>
        <taxon>Metazoa</taxon>
        <taxon>Ecdysozoa</taxon>
        <taxon>Nematoda</taxon>
        <taxon>Chromadorea</taxon>
        <taxon>Rhabditida</taxon>
        <taxon>Spirurina</taxon>
        <taxon>Spiruromorpha</taxon>
        <taxon>Filarioidea</taxon>
        <taxon>Onchocercidae</taxon>
        <taxon>Litomosoides</taxon>
    </lineage>
</organism>
<proteinExistence type="inferred from homology"/>
<keyword evidence="4" id="KW-0862">Zinc</keyword>
<dbReference type="Gene3D" id="1.10.565.10">
    <property type="entry name" value="Retinoid X Receptor"/>
    <property type="match status" value="1"/>
</dbReference>
<keyword evidence="7" id="KW-0804">Transcription</keyword>
<dbReference type="OrthoDB" id="5771769at2759"/>
<gene>
    <name evidence="9" type="ORF">NLS_LOCUS8361</name>
</gene>
<evidence type="ECO:0000313" key="10">
    <source>
        <dbReference type="Proteomes" id="UP000277928"/>
    </source>
</evidence>
<dbReference type="Proteomes" id="UP000277928">
    <property type="component" value="Unassembled WGS sequence"/>
</dbReference>
<evidence type="ECO:0000256" key="8">
    <source>
        <dbReference type="ARBA" id="ARBA00023170"/>
    </source>
</evidence>
<dbReference type="InterPro" id="IPR035500">
    <property type="entry name" value="NHR-like_dom_sf"/>
</dbReference>
<dbReference type="InterPro" id="IPR050234">
    <property type="entry name" value="Nuclear_hormone_rcpt_NR1"/>
</dbReference>
<dbReference type="PANTHER" id="PTHR24082:SF473">
    <property type="entry name" value="ECDYSONE-INDUCED PROTEIN 75B, ISOFORM B"/>
    <property type="match status" value="1"/>
</dbReference>
<keyword evidence="3" id="KW-0863">Zinc-finger</keyword>
<keyword evidence="8" id="KW-0675">Receptor</keyword>
<dbReference type="EMBL" id="UYRX01001037">
    <property type="protein sequence ID" value="VDK87831.1"/>
    <property type="molecule type" value="Genomic_DNA"/>
</dbReference>
<dbReference type="GO" id="GO:0045944">
    <property type="term" value="P:positive regulation of transcription by RNA polymerase II"/>
    <property type="evidence" value="ECO:0007669"/>
    <property type="project" value="TreeGrafter"/>
</dbReference>
<dbReference type="PANTHER" id="PTHR24082">
    <property type="entry name" value="NUCLEAR HORMONE RECEPTOR"/>
    <property type="match status" value="1"/>
</dbReference>
<dbReference type="GO" id="GO:0030154">
    <property type="term" value="P:cell differentiation"/>
    <property type="evidence" value="ECO:0007669"/>
    <property type="project" value="TreeGrafter"/>
</dbReference>
<keyword evidence="2" id="KW-0479">Metal-binding</keyword>
<evidence type="ECO:0000256" key="5">
    <source>
        <dbReference type="ARBA" id="ARBA00023015"/>
    </source>
</evidence>
<reference evidence="9 10" key="1">
    <citation type="submission" date="2018-08" db="EMBL/GenBank/DDBJ databases">
        <authorList>
            <person name="Laetsch R D."/>
            <person name="Stevens L."/>
            <person name="Kumar S."/>
            <person name="Blaxter L. M."/>
        </authorList>
    </citation>
    <scope>NUCLEOTIDE SEQUENCE [LARGE SCALE GENOMIC DNA]</scope>
</reference>
<comment type="similarity">
    <text evidence="1">Belongs to the nuclear hormone receptor family.</text>
</comment>
<accession>A0A3P6VBZ4</accession>
<dbReference type="SUPFAM" id="SSF48508">
    <property type="entry name" value="Nuclear receptor ligand-binding domain"/>
    <property type="match status" value="1"/>
</dbReference>
<dbReference type="STRING" id="42156.A0A3P6VBZ4"/>
<keyword evidence="5" id="KW-0805">Transcription regulation</keyword>
<evidence type="ECO:0000256" key="2">
    <source>
        <dbReference type="ARBA" id="ARBA00022723"/>
    </source>
</evidence>
<dbReference type="AlphaFoldDB" id="A0A3P6VBZ4"/>
<evidence type="ECO:0000256" key="1">
    <source>
        <dbReference type="ARBA" id="ARBA00005993"/>
    </source>
</evidence>
<keyword evidence="6" id="KW-0238">DNA-binding</keyword>
<dbReference type="GO" id="GO:0004879">
    <property type="term" value="F:nuclear receptor activity"/>
    <property type="evidence" value="ECO:0007669"/>
    <property type="project" value="TreeGrafter"/>
</dbReference>
<evidence type="ECO:0000256" key="7">
    <source>
        <dbReference type="ARBA" id="ARBA00023163"/>
    </source>
</evidence>
<name>A0A3P6VBZ4_LITSI</name>
<evidence type="ECO:0000256" key="6">
    <source>
        <dbReference type="ARBA" id="ARBA00023125"/>
    </source>
</evidence>
<evidence type="ECO:0000256" key="3">
    <source>
        <dbReference type="ARBA" id="ARBA00022771"/>
    </source>
</evidence>